<comment type="subcellular location">
    <subcellularLocation>
        <location evidence="1">Nucleus</location>
    </subcellularLocation>
</comment>
<feature type="domain" description="MULE transposase" evidence="2">
    <location>
        <begin position="144"/>
        <end position="235"/>
    </location>
</feature>
<comment type="similarity">
    <text evidence="1">Belongs to the FHY3/FAR1 family.</text>
</comment>
<evidence type="ECO:0000313" key="3">
    <source>
        <dbReference type="EMBL" id="RVX12247.1"/>
    </source>
</evidence>
<dbReference type="AlphaFoldDB" id="A0A438JTG4"/>
<protein>
    <recommendedName>
        <fullName evidence="1">Protein FAR1-RELATED SEQUENCE</fullName>
    </recommendedName>
</protein>
<dbReference type="GO" id="GO:0005634">
    <property type="term" value="C:nucleus"/>
    <property type="evidence" value="ECO:0007669"/>
    <property type="project" value="UniProtKB-SubCell"/>
</dbReference>
<keyword evidence="1" id="KW-0863">Zinc-finger</keyword>
<proteinExistence type="inferred from homology"/>
<name>A0A438JTG4_VITVI</name>
<dbReference type="Proteomes" id="UP000288805">
    <property type="component" value="Unassembled WGS sequence"/>
</dbReference>
<reference evidence="3 4" key="1">
    <citation type="journal article" date="2018" name="PLoS Genet.">
        <title>Population sequencing reveals clonal diversity and ancestral inbreeding in the grapevine cultivar Chardonnay.</title>
        <authorList>
            <person name="Roach M.J."/>
            <person name="Johnson D.L."/>
            <person name="Bohlmann J."/>
            <person name="van Vuuren H.J."/>
            <person name="Jones S.J."/>
            <person name="Pretorius I.S."/>
            <person name="Schmidt S.A."/>
            <person name="Borneman A.R."/>
        </authorList>
    </citation>
    <scope>NUCLEOTIDE SEQUENCE [LARGE SCALE GENOMIC DNA]</scope>
    <source>
        <strain evidence="4">cv. Chardonnay</strain>
        <tissue evidence="3">Leaf</tissue>
    </source>
</reference>
<dbReference type="InterPro" id="IPR031052">
    <property type="entry name" value="FHY3/FAR1"/>
</dbReference>
<dbReference type="GO" id="GO:0008270">
    <property type="term" value="F:zinc ion binding"/>
    <property type="evidence" value="ECO:0007669"/>
    <property type="project" value="UniProtKB-UniRule"/>
</dbReference>
<dbReference type="InterPro" id="IPR018289">
    <property type="entry name" value="MULE_transposase_dom"/>
</dbReference>
<evidence type="ECO:0000259" key="2">
    <source>
        <dbReference type="Pfam" id="PF10551"/>
    </source>
</evidence>
<evidence type="ECO:0000256" key="1">
    <source>
        <dbReference type="RuleBase" id="RU367018"/>
    </source>
</evidence>
<accession>A0A438JTG4</accession>
<keyword evidence="1" id="KW-0539">Nucleus</keyword>
<keyword evidence="1" id="KW-0479">Metal-binding</keyword>
<sequence length="622" mass="71884">MIDGNDDGFWINSSSFMPFVIMGNFLGLHGSTQMVGYPSSLPFGFGFDYVNILSCSSRFLPVSSDHLLFSPSEKEHNYLSKWIVCIAPKNMGVFGRVMSPDSIDCEIHMSASRQRTLSGGGQIVLDYLKRMQAENPSFYYAVQVTFDTTCRTNRYRVPLTAFTGLNHHGQPVLFGCALLFNESESSFVWLFQSWLNAMSGRAPVSITTDPDRFIQVAVSQVLPETRHRFSKWGIFRETQEKLAHIYQSHPTFEPEFQKCINETETIDEFESCWESLLERYYLMDNEWLQSMYNARQQWVPVYMRDTFFGEMHANKGNEGMSSFFDGYVNAATTIQMLIKQYEKAVASWHEKELKADYDTSNTTPNWLRPLLILQLNDDSGTVTTYRVSKFGDDHKAHSVRHILAVFRAKNVLTLPSQYILKRWTRNAKSGAVLDEQASELPSNSRESLTVRYNSLRQEAIKYVEEGAKSIHVYNVAMDALQEAVRKVAAAKIKVLELHKVAHWQMEAIKRCVPEKKIEQRRINLWFPGVDSLQLRVDGFLLFFDLFVVRPSLPRILPGKWVIGNFTRHNNDWEMREVETLFRRLNGQVLRRDDEDVMNWWISKKGLFTVKSFYSSLAPYNAR</sequence>
<dbReference type="GO" id="GO:0006355">
    <property type="term" value="P:regulation of DNA-templated transcription"/>
    <property type="evidence" value="ECO:0007669"/>
    <property type="project" value="UniProtKB-UniRule"/>
</dbReference>
<comment type="caution">
    <text evidence="3">The sequence shown here is derived from an EMBL/GenBank/DDBJ whole genome shotgun (WGS) entry which is preliminary data.</text>
</comment>
<comment type="function">
    <text evidence="1">Putative transcription activator involved in regulating light control of development.</text>
</comment>
<gene>
    <name evidence="3" type="primary">FRS9_5</name>
    <name evidence="3" type="ORF">CK203_010572</name>
</gene>
<dbReference type="PANTHER" id="PTHR31669:SF240">
    <property type="entry name" value="PROTEIN FAR1-RELATED SEQUENCE 9"/>
    <property type="match status" value="1"/>
</dbReference>
<dbReference type="Pfam" id="PF10551">
    <property type="entry name" value="MULE"/>
    <property type="match status" value="1"/>
</dbReference>
<dbReference type="EMBL" id="QGNW01000028">
    <property type="protein sequence ID" value="RVX12247.1"/>
    <property type="molecule type" value="Genomic_DNA"/>
</dbReference>
<organism evidence="3 4">
    <name type="scientific">Vitis vinifera</name>
    <name type="common">Grape</name>
    <dbReference type="NCBI Taxonomy" id="29760"/>
    <lineage>
        <taxon>Eukaryota</taxon>
        <taxon>Viridiplantae</taxon>
        <taxon>Streptophyta</taxon>
        <taxon>Embryophyta</taxon>
        <taxon>Tracheophyta</taxon>
        <taxon>Spermatophyta</taxon>
        <taxon>Magnoliopsida</taxon>
        <taxon>eudicotyledons</taxon>
        <taxon>Gunneridae</taxon>
        <taxon>Pentapetalae</taxon>
        <taxon>rosids</taxon>
        <taxon>Vitales</taxon>
        <taxon>Vitaceae</taxon>
        <taxon>Viteae</taxon>
        <taxon>Vitis</taxon>
    </lineage>
</organism>
<evidence type="ECO:0000313" key="4">
    <source>
        <dbReference type="Proteomes" id="UP000288805"/>
    </source>
</evidence>
<dbReference type="PANTHER" id="PTHR31669">
    <property type="entry name" value="PROTEIN FAR1-RELATED SEQUENCE 10-RELATED"/>
    <property type="match status" value="1"/>
</dbReference>
<keyword evidence="1" id="KW-0862">Zinc</keyword>